<evidence type="ECO:0000313" key="14">
    <source>
        <dbReference type="Proteomes" id="UP000075578"/>
    </source>
</evidence>
<dbReference type="GO" id="GO:0016832">
    <property type="term" value="F:aldehyde-lyase activity"/>
    <property type="evidence" value="ECO:0007669"/>
    <property type="project" value="InterPro"/>
</dbReference>
<dbReference type="InterPro" id="IPR013785">
    <property type="entry name" value="Aldolase_TIM"/>
</dbReference>
<dbReference type="InterPro" id="IPR022999">
    <property type="entry name" value="Transaldolase_3B"/>
</dbReference>
<dbReference type="CDD" id="cd00956">
    <property type="entry name" value="Transaldolase_FSA"/>
    <property type="match status" value="1"/>
</dbReference>
<dbReference type="Gene3D" id="3.20.20.70">
    <property type="entry name" value="Aldolase class I"/>
    <property type="match status" value="1"/>
</dbReference>
<dbReference type="GO" id="GO:0005737">
    <property type="term" value="C:cytoplasm"/>
    <property type="evidence" value="ECO:0007669"/>
    <property type="project" value="UniProtKB-SubCell"/>
</dbReference>
<evidence type="ECO:0000256" key="10">
    <source>
        <dbReference type="ARBA" id="ARBA00048810"/>
    </source>
</evidence>
<evidence type="ECO:0000256" key="2">
    <source>
        <dbReference type="ARBA" id="ARBA00004496"/>
    </source>
</evidence>
<accession>A0A150ILC6</accession>
<dbReference type="GO" id="GO:0004801">
    <property type="term" value="F:transaldolase activity"/>
    <property type="evidence" value="ECO:0007669"/>
    <property type="project" value="UniProtKB-UniRule"/>
</dbReference>
<evidence type="ECO:0000256" key="11">
    <source>
        <dbReference type="ARBA" id="ARBA00067532"/>
    </source>
</evidence>
<dbReference type="InterPro" id="IPR001585">
    <property type="entry name" value="TAL/FSA"/>
</dbReference>
<keyword evidence="8 12" id="KW-0570">Pentose shunt</keyword>
<dbReference type="InterPro" id="IPR033919">
    <property type="entry name" value="TSA/FSA_arc/bac"/>
</dbReference>
<dbReference type="FunFam" id="3.20.20.70:FF:000018">
    <property type="entry name" value="Probable transaldolase"/>
    <property type="match status" value="1"/>
</dbReference>
<evidence type="ECO:0000256" key="7">
    <source>
        <dbReference type="ARBA" id="ARBA00022679"/>
    </source>
</evidence>
<dbReference type="InterPro" id="IPR004731">
    <property type="entry name" value="Transaldolase_3B/F6P_aldolase"/>
</dbReference>
<dbReference type="SUPFAM" id="SSF51569">
    <property type="entry name" value="Aldolase"/>
    <property type="match status" value="1"/>
</dbReference>
<comment type="similarity">
    <text evidence="4 12">Belongs to the transaldolase family. Type 3B subfamily.</text>
</comment>
<comment type="catalytic activity">
    <reaction evidence="10 12">
        <text>D-sedoheptulose 7-phosphate + D-glyceraldehyde 3-phosphate = D-erythrose 4-phosphate + beta-D-fructose 6-phosphate</text>
        <dbReference type="Rhea" id="RHEA:17053"/>
        <dbReference type="ChEBI" id="CHEBI:16897"/>
        <dbReference type="ChEBI" id="CHEBI:57483"/>
        <dbReference type="ChEBI" id="CHEBI:57634"/>
        <dbReference type="ChEBI" id="CHEBI:59776"/>
        <dbReference type="EC" id="2.2.1.2"/>
    </reaction>
</comment>
<name>A0A150ILC6_9EURY</name>
<dbReference type="UniPathway" id="UPA00115">
    <property type="reaction ID" value="UER00414"/>
</dbReference>
<dbReference type="PANTHER" id="PTHR10683:SF40">
    <property type="entry name" value="FRUCTOSE-6-PHOSPHATE ALDOLASE 1-RELATED"/>
    <property type="match status" value="1"/>
</dbReference>
<comment type="pathway">
    <text evidence="3 12">Carbohydrate degradation; pentose phosphate pathway; D-glyceraldehyde 3-phosphate and beta-D-fructose 6-phosphate from D-ribose 5-phosphate and D-xylulose 5-phosphate (non-oxidative stage): step 2/3.</text>
</comment>
<protein>
    <recommendedName>
        <fullName evidence="11 12">Probable transaldolase</fullName>
        <ecNumber evidence="5 12">2.2.1.2</ecNumber>
    </recommendedName>
</protein>
<dbReference type="Pfam" id="PF00923">
    <property type="entry name" value="TAL_FSA"/>
    <property type="match status" value="1"/>
</dbReference>
<dbReference type="InterPro" id="IPR018225">
    <property type="entry name" value="Transaldolase_AS"/>
</dbReference>
<keyword evidence="6 12" id="KW-0963">Cytoplasm</keyword>
<dbReference type="EMBL" id="LNGD01000233">
    <property type="protein sequence ID" value="KYC45737.1"/>
    <property type="molecule type" value="Genomic_DNA"/>
</dbReference>
<evidence type="ECO:0000256" key="4">
    <source>
        <dbReference type="ARBA" id="ARBA00005740"/>
    </source>
</evidence>
<proteinExistence type="inferred from homology"/>
<evidence type="ECO:0000256" key="9">
    <source>
        <dbReference type="ARBA" id="ARBA00023270"/>
    </source>
</evidence>
<dbReference type="AlphaFoldDB" id="A0A150ILC6"/>
<evidence type="ECO:0000256" key="3">
    <source>
        <dbReference type="ARBA" id="ARBA00004857"/>
    </source>
</evidence>
<keyword evidence="9 12" id="KW-0704">Schiff base</keyword>
<dbReference type="PANTHER" id="PTHR10683">
    <property type="entry name" value="TRANSALDOLASE"/>
    <property type="match status" value="1"/>
</dbReference>
<dbReference type="GO" id="GO:0006098">
    <property type="term" value="P:pentose-phosphate shunt"/>
    <property type="evidence" value="ECO:0007669"/>
    <property type="project" value="UniProtKB-UniRule"/>
</dbReference>
<evidence type="ECO:0000256" key="8">
    <source>
        <dbReference type="ARBA" id="ARBA00023126"/>
    </source>
</evidence>
<evidence type="ECO:0000313" key="13">
    <source>
        <dbReference type="EMBL" id="KYC45737.1"/>
    </source>
</evidence>
<feature type="active site" description="Schiff-base intermediate with substrate" evidence="12">
    <location>
        <position position="83"/>
    </location>
</feature>
<organism evidence="13 14">
    <name type="scientific">Candidatus Methanofastidiosum methylothiophilum</name>
    <dbReference type="NCBI Taxonomy" id="1705564"/>
    <lineage>
        <taxon>Archaea</taxon>
        <taxon>Methanobacteriati</taxon>
        <taxon>Methanobacteriota</taxon>
        <taxon>Stenosarchaea group</taxon>
        <taxon>Candidatus Methanofastidiosia</taxon>
        <taxon>Candidatus Methanofastidiosales</taxon>
        <taxon>Candidatus Methanofastidiosaceae</taxon>
        <taxon>Candidatus Methanofastidiosum</taxon>
    </lineage>
</organism>
<comment type="caution">
    <text evidence="13">The sequence shown here is derived from an EMBL/GenBank/DDBJ whole genome shotgun (WGS) entry which is preliminary data.</text>
</comment>
<gene>
    <name evidence="13" type="primary">tal_2</name>
    <name evidence="12" type="synonym">tal</name>
    <name evidence="13" type="ORF">AMQ74_01888</name>
</gene>
<evidence type="ECO:0000256" key="6">
    <source>
        <dbReference type="ARBA" id="ARBA00022490"/>
    </source>
</evidence>
<dbReference type="PROSITE" id="PS01054">
    <property type="entry name" value="TRANSALDOLASE_1"/>
    <property type="match status" value="1"/>
</dbReference>
<dbReference type="EC" id="2.2.1.2" evidence="5 12"/>
<dbReference type="GO" id="GO:0005975">
    <property type="term" value="P:carbohydrate metabolic process"/>
    <property type="evidence" value="ECO:0007669"/>
    <property type="project" value="InterPro"/>
</dbReference>
<reference evidence="13 14" key="1">
    <citation type="journal article" date="2016" name="ISME J.">
        <title>Chasing the elusive Euryarchaeota class WSA2: genomes reveal a uniquely fastidious methyl-reducing methanogen.</title>
        <authorList>
            <person name="Nobu M.K."/>
            <person name="Narihiro T."/>
            <person name="Kuroda K."/>
            <person name="Mei R."/>
            <person name="Liu W.T."/>
        </authorList>
    </citation>
    <scope>NUCLEOTIDE SEQUENCE [LARGE SCALE GENOMIC DNA]</scope>
    <source>
        <strain evidence="13">U1lsi0528_Bin089</strain>
    </source>
</reference>
<dbReference type="NCBIfam" id="TIGR00875">
    <property type="entry name" value="fsa_talC_mipB"/>
    <property type="match status" value="1"/>
</dbReference>
<keyword evidence="7 12" id="KW-0808">Transferase</keyword>
<evidence type="ECO:0000256" key="12">
    <source>
        <dbReference type="HAMAP-Rule" id="MF_00494"/>
    </source>
</evidence>
<sequence length="219" mass="24277">MKFFIDTANIEEIREASKLGVLDGVTTNPSLVAKENRDYFKLLEEICEIVDGPISAEVISTDYEGIIKEGERLSKINKNIVIKVPIIKEGLKAVKTFTEKGIKTNVTLCFSANQALLAAKAGATYISPFIGRLDDISQPGMELISQILTIYRNYGFQTEVLVASVRHPVHVLEAAMLGADVITMPFKVIDQLINHPLTTIGLEKFLSDWKKQERANLIA</sequence>
<dbReference type="Proteomes" id="UP000075578">
    <property type="component" value="Unassembled WGS sequence"/>
</dbReference>
<comment type="subcellular location">
    <subcellularLocation>
        <location evidence="2 12">Cytoplasm</location>
    </subcellularLocation>
</comment>
<comment type="function">
    <text evidence="1 12">Transaldolase is important for the balance of metabolites in the pentose-phosphate pathway.</text>
</comment>
<evidence type="ECO:0000256" key="1">
    <source>
        <dbReference type="ARBA" id="ARBA00003518"/>
    </source>
</evidence>
<evidence type="ECO:0000256" key="5">
    <source>
        <dbReference type="ARBA" id="ARBA00013151"/>
    </source>
</evidence>
<dbReference type="HAMAP" id="MF_00494">
    <property type="entry name" value="Transaldolase_3b"/>
    <property type="match status" value="1"/>
</dbReference>
<dbReference type="PATRIC" id="fig|1705564.3.peg.2066"/>